<evidence type="ECO:0000256" key="1">
    <source>
        <dbReference type="ARBA" id="ARBA00004342"/>
    </source>
</evidence>
<dbReference type="PANTHER" id="PTHR24072">
    <property type="entry name" value="RHO FAMILY GTPASE"/>
    <property type="match status" value="1"/>
</dbReference>
<evidence type="ECO:0000256" key="8">
    <source>
        <dbReference type="ARBA" id="ARBA00023288"/>
    </source>
</evidence>
<name>A0A4P9XVG7_9FUNG</name>
<dbReference type="GO" id="GO:0003924">
    <property type="term" value="F:GTPase activity"/>
    <property type="evidence" value="ECO:0007669"/>
    <property type="project" value="InterPro"/>
</dbReference>
<dbReference type="SMART" id="SM00176">
    <property type="entry name" value="RAN"/>
    <property type="match status" value="1"/>
</dbReference>
<dbReference type="SMART" id="SM00175">
    <property type="entry name" value="RAB"/>
    <property type="match status" value="1"/>
</dbReference>
<dbReference type="NCBIfam" id="TIGR00231">
    <property type="entry name" value="small_GTP"/>
    <property type="match status" value="1"/>
</dbReference>
<dbReference type="InterPro" id="IPR003578">
    <property type="entry name" value="Small_GTPase_Rho"/>
</dbReference>
<dbReference type="GO" id="GO:0007264">
    <property type="term" value="P:small GTPase-mediated signal transduction"/>
    <property type="evidence" value="ECO:0007669"/>
    <property type="project" value="InterPro"/>
</dbReference>
<dbReference type="SUPFAM" id="SSF52540">
    <property type="entry name" value="P-loop containing nucleoside triphosphate hydrolases"/>
    <property type="match status" value="1"/>
</dbReference>
<accession>A0A4P9XVG7</accession>
<sequence>MAPSLPRPASTVDSPLSTSAGLSADAYRHLPAPRKKLVVVGDGACGKTCLLIVYSTGVFPQKYLPTVFENYMAYVRTANGKRVELALWDTAGQEEYDRLRPLSYPETDVVLICFSVVNGRSFYNVADKWAPEVAHFCERVPILLVGCKTDLRDCSGALREIGSEDGTAIVTREQGEAMAREIGALRYMECSARTRVGVEEVFELAARASLSSRMQRLRRQCIIL</sequence>
<dbReference type="AlphaFoldDB" id="A0A4P9XVG7"/>
<evidence type="ECO:0000256" key="3">
    <source>
        <dbReference type="ARBA" id="ARBA00022475"/>
    </source>
</evidence>
<comment type="similarity">
    <text evidence="2">Belongs to the small GTPase superfamily. Rho family.</text>
</comment>
<dbReference type="InterPro" id="IPR001806">
    <property type="entry name" value="Small_GTPase"/>
</dbReference>
<evidence type="ECO:0000313" key="10">
    <source>
        <dbReference type="EMBL" id="RKP10267.1"/>
    </source>
</evidence>
<keyword evidence="8" id="KW-0449">Lipoprotein</keyword>
<dbReference type="FunFam" id="3.40.50.300:FF:000983">
    <property type="entry name" value="Rho family GTPase"/>
    <property type="match status" value="1"/>
</dbReference>
<dbReference type="PROSITE" id="PS51419">
    <property type="entry name" value="RAB"/>
    <property type="match status" value="1"/>
</dbReference>
<dbReference type="EMBL" id="KZ992461">
    <property type="protein sequence ID" value="RKP10267.1"/>
    <property type="molecule type" value="Genomic_DNA"/>
</dbReference>
<dbReference type="STRING" id="78915.A0A4P9XVG7"/>
<dbReference type="SMART" id="SM00173">
    <property type="entry name" value="RAS"/>
    <property type="match status" value="1"/>
</dbReference>
<organism evidence="10 11">
    <name type="scientific">Thamnocephalis sphaerospora</name>
    <dbReference type="NCBI Taxonomy" id="78915"/>
    <lineage>
        <taxon>Eukaryota</taxon>
        <taxon>Fungi</taxon>
        <taxon>Fungi incertae sedis</taxon>
        <taxon>Zoopagomycota</taxon>
        <taxon>Zoopagomycotina</taxon>
        <taxon>Zoopagomycetes</taxon>
        <taxon>Zoopagales</taxon>
        <taxon>Sigmoideomycetaceae</taxon>
        <taxon>Thamnocephalis</taxon>
    </lineage>
</organism>
<evidence type="ECO:0000256" key="6">
    <source>
        <dbReference type="ARBA" id="ARBA00023134"/>
    </source>
</evidence>
<evidence type="ECO:0000256" key="5">
    <source>
        <dbReference type="ARBA" id="ARBA00022741"/>
    </source>
</evidence>
<gene>
    <name evidence="10" type="ORF">THASP1DRAFT_13083</name>
</gene>
<keyword evidence="7" id="KW-0472">Membrane</keyword>
<dbReference type="InterPro" id="IPR027417">
    <property type="entry name" value="P-loop_NTPase"/>
</dbReference>
<evidence type="ECO:0000256" key="2">
    <source>
        <dbReference type="ARBA" id="ARBA00010142"/>
    </source>
</evidence>
<dbReference type="Gene3D" id="3.40.50.300">
    <property type="entry name" value="P-loop containing nucleotide triphosphate hydrolases"/>
    <property type="match status" value="1"/>
</dbReference>
<dbReference type="InterPro" id="IPR005225">
    <property type="entry name" value="Small_GTP-bd"/>
</dbReference>
<keyword evidence="3" id="KW-1003">Cell membrane</keyword>
<dbReference type="PROSITE" id="PS51421">
    <property type="entry name" value="RAS"/>
    <property type="match status" value="1"/>
</dbReference>
<comment type="subcellular location">
    <subcellularLocation>
        <location evidence="1">Cell membrane</location>
        <topology evidence="1">Lipid-anchor</topology>
        <orientation evidence="1">Cytoplasmic side</orientation>
    </subcellularLocation>
</comment>
<evidence type="ECO:0000256" key="9">
    <source>
        <dbReference type="ARBA" id="ARBA00023289"/>
    </source>
</evidence>
<dbReference type="Pfam" id="PF00071">
    <property type="entry name" value="Ras"/>
    <property type="match status" value="1"/>
</dbReference>
<keyword evidence="9" id="KW-0636">Prenylation</keyword>
<dbReference type="PROSITE" id="PS51420">
    <property type="entry name" value="RHO"/>
    <property type="match status" value="1"/>
</dbReference>
<dbReference type="PRINTS" id="PR00449">
    <property type="entry name" value="RASTRNSFRMNG"/>
</dbReference>
<proteinExistence type="inferred from homology"/>
<dbReference type="SMART" id="SM00174">
    <property type="entry name" value="RHO"/>
    <property type="match status" value="1"/>
</dbReference>
<keyword evidence="6" id="KW-0342">GTP-binding</keyword>
<dbReference type="OrthoDB" id="8830751at2759"/>
<evidence type="ECO:0000313" key="11">
    <source>
        <dbReference type="Proteomes" id="UP000271241"/>
    </source>
</evidence>
<evidence type="ECO:0000256" key="4">
    <source>
        <dbReference type="ARBA" id="ARBA00022481"/>
    </source>
</evidence>
<dbReference type="Proteomes" id="UP000271241">
    <property type="component" value="Unassembled WGS sequence"/>
</dbReference>
<reference evidence="11" key="1">
    <citation type="journal article" date="2018" name="Nat. Microbiol.">
        <title>Leveraging single-cell genomics to expand the fungal tree of life.</title>
        <authorList>
            <person name="Ahrendt S.R."/>
            <person name="Quandt C.A."/>
            <person name="Ciobanu D."/>
            <person name="Clum A."/>
            <person name="Salamov A."/>
            <person name="Andreopoulos B."/>
            <person name="Cheng J.F."/>
            <person name="Woyke T."/>
            <person name="Pelin A."/>
            <person name="Henrissat B."/>
            <person name="Reynolds N.K."/>
            <person name="Benny G.L."/>
            <person name="Smith M.E."/>
            <person name="James T.Y."/>
            <person name="Grigoriev I.V."/>
        </authorList>
    </citation>
    <scope>NUCLEOTIDE SEQUENCE [LARGE SCALE GENOMIC DNA]</scope>
    <source>
        <strain evidence="11">RSA 1356</strain>
    </source>
</reference>
<keyword evidence="4" id="KW-0488">Methylation</keyword>
<protein>
    <submittedName>
        <fullName evidence="10">RhoA protein</fullName>
    </submittedName>
</protein>
<dbReference type="GO" id="GO:0005886">
    <property type="term" value="C:plasma membrane"/>
    <property type="evidence" value="ECO:0007669"/>
    <property type="project" value="UniProtKB-SubCell"/>
</dbReference>
<evidence type="ECO:0000256" key="7">
    <source>
        <dbReference type="ARBA" id="ARBA00023136"/>
    </source>
</evidence>
<keyword evidence="11" id="KW-1185">Reference proteome</keyword>
<dbReference type="GO" id="GO:0005525">
    <property type="term" value="F:GTP binding"/>
    <property type="evidence" value="ECO:0007669"/>
    <property type="project" value="UniProtKB-KW"/>
</dbReference>
<keyword evidence="5" id="KW-0547">Nucleotide-binding</keyword>